<dbReference type="OrthoDB" id="680851at2759"/>
<gene>
    <name evidence="3" type="ORF">K7X08_015060</name>
</gene>
<accession>A0A9Q1QT95</accession>
<comment type="caution">
    <text evidence="3">The sequence shown here is derived from an EMBL/GenBank/DDBJ whole genome shotgun (WGS) entry which is preliminary data.</text>
</comment>
<feature type="compositionally biased region" description="Basic and acidic residues" evidence="1">
    <location>
        <begin position="68"/>
        <end position="86"/>
    </location>
</feature>
<reference evidence="4" key="1">
    <citation type="journal article" date="2023" name="Proc. Natl. Acad. Sci. U.S.A.">
        <title>Genomic and structural basis for evolution of tropane alkaloid biosynthesis.</title>
        <authorList>
            <person name="Wanga Y.-J."/>
            <person name="Taina T."/>
            <person name="Yua J.-Y."/>
            <person name="Lia J."/>
            <person name="Xua B."/>
            <person name="Chenc J."/>
            <person name="D'Auriad J.C."/>
            <person name="Huanga J.-P."/>
            <person name="Huanga S.-X."/>
        </authorList>
    </citation>
    <scope>NUCLEOTIDE SEQUENCE [LARGE SCALE GENOMIC DNA]</scope>
    <source>
        <strain evidence="4">cv. KIB-2019</strain>
    </source>
</reference>
<evidence type="ECO:0000256" key="1">
    <source>
        <dbReference type="SAM" id="MobiDB-lite"/>
    </source>
</evidence>
<dbReference type="InterPro" id="IPR044696">
    <property type="entry name" value="WIP1/2/3"/>
</dbReference>
<feature type="compositionally biased region" description="Polar residues" evidence="1">
    <location>
        <begin position="1"/>
        <end position="16"/>
    </location>
</feature>
<feature type="compositionally biased region" description="Basic and acidic residues" evidence="1">
    <location>
        <begin position="20"/>
        <end position="50"/>
    </location>
</feature>
<evidence type="ECO:0000313" key="4">
    <source>
        <dbReference type="Proteomes" id="UP001152561"/>
    </source>
</evidence>
<feature type="region of interest" description="Disordered" evidence="1">
    <location>
        <begin position="1"/>
        <end position="86"/>
    </location>
</feature>
<protein>
    <submittedName>
        <fullName evidence="3">Uncharacterized protein</fullName>
    </submittedName>
</protein>
<keyword evidence="2" id="KW-0472">Membrane</keyword>
<dbReference type="EMBL" id="JAJAGQ010000023">
    <property type="protein sequence ID" value="KAJ8527609.1"/>
    <property type="molecule type" value="Genomic_DNA"/>
</dbReference>
<name>A0A9Q1QT95_9SOLA</name>
<keyword evidence="2" id="KW-1133">Transmembrane helix</keyword>
<dbReference type="Proteomes" id="UP001152561">
    <property type="component" value="Unassembled WGS sequence"/>
</dbReference>
<sequence length="268" mass="30043">MTETGSNESVSNNTKGGRSMYHDGELNHEAQDRERPIGEELQADLDRRNVTEVGGVSQEDLAAESPQEVDKEKSENHCSSTDHDPILDSLSTLEALQEALEREVLRFREIKKEDSITILNSCSKKEEKIVGFELHQRTKDLESEVEGLFKQKIEAEVEYLTVSRAVKKLRFAAVEQVNLLEEQKKLASEQAQIVKKLGDAELKAATLKTQATKLSNCGEDIMSINETLKLHKRVCKYSTCFLLQLVLLVVLGLFLLQISPDYAGVIPT</sequence>
<dbReference type="AlphaFoldDB" id="A0A9Q1QT95"/>
<dbReference type="PANTHER" id="PTHR34562:SF8">
    <property type="entry name" value="WPP DOMAIN-INTERACTING PROTEIN 1"/>
    <property type="match status" value="1"/>
</dbReference>
<dbReference type="PANTHER" id="PTHR34562">
    <property type="entry name" value="WPP DOMAIN-INTERACTING PROTEIN 2"/>
    <property type="match status" value="1"/>
</dbReference>
<evidence type="ECO:0000256" key="2">
    <source>
        <dbReference type="SAM" id="Phobius"/>
    </source>
</evidence>
<keyword evidence="4" id="KW-1185">Reference proteome</keyword>
<keyword evidence="2" id="KW-0812">Transmembrane</keyword>
<evidence type="ECO:0000313" key="3">
    <source>
        <dbReference type="EMBL" id="KAJ8527609.1"/>
    </source>
</evidence>
<feature type="transmembrane region" description="Helical" evidence="2">
    <location>
        <begin position="239"/>
        <end position="258"/>
    </location>
</feature>
<proteinExistence type="predicted"/>
<organism evidence="3 4">
    <name type="scientific">Anisodus acutangulus</name>
    <dbReference type="NCBI Taxonomy" id="402998"/>
    <lineage>
        <taxon>Eukaryota</taxon>
        <taxon>Viridiplantae</taxon>
        <taxon>Streptophyta</taxon>
        <taxon>Embryophyta</taxon>
        <taxon>Tracheophyta</taxon>
        <taxon>Spermatophyta</taxon>
        <taxon>Magnoliopsida</taxon>
        <taxon>eudicotyledons</taxon>
        <taxon>Gunneridae</taxon>
        <taxon>Pentapetalae</taxon>
        <taxon>asterids</taxon>
        <taxon>lamiids</taxon>
        <taxon>Solanales</taxon>
        <taxon>Solanaceae</taxon>
        <taxon>Solanoideae</taxon>
        <taxon>Hyoscyameae</taxon>
        <taxon>Anisodus</taxon>
    </lineage>
</organism>